<accession>A0ABR4HI32</accession>
<feature type="chain" id="PRO_5046421407" evidence="1">
    <location>
        <begin position="19"/>
        <end position="204"/>
    </location>
</feature>
<sequence length="204" mass="22798">MKLVVLALCLAFALVAVALPDLPHNPALANPTSDALDCFVWTEDEELDEEFDVEIPYFEPAGFGNTFPTTILNKATRVLEKRHTVYCDVGENTDPWKILKGIKKLRKVKGTPRAPARTCERVWCDKGTSLGWCNDYPDSQPTSKQSDESRHLPSYNNIADGIQAIINDCVRISDHTIVGGVSGEVDHPDKWRAIVHHTWGCKNR</sequence>
<dbReference type="PANTHER" id="PTHR35605:SF1">
    <property type="entry name" value="ECP2 EFFECTOR PROTEIN DOMAIN-CONTAINING PROTEIN-RELATED"/>
    <property type="match status" value="1"/>
</dbReference>
<protein>
    <submittedName>
        <fullName evidence="2">Uncharacterized protein</fullName>
    </submittedName>
</protein>
<dbReference type="Proteomes" id="UP001610334">
    <property type="component" value="Unassembled WGS sequence"/>
</dbReference>
<keyword evidence="3" id="KW-1185">Reference proteome</keyword>
<gene>
    <name evidence="2" type="ORF">BJX63DRAFT_430961</name>
</gene>
<dbReference type="EMBL" id="JBFXLT010000029">
    <property type="protein sequence ID" value="KAL2815139.1"/>
    <property type="molecule type" value="Genomic_DNA"/>
</dbReference>
<evidence type="ECO:0000313" key="3">
    <source>
        <dbReference type="Proteomes" id="UP001610334"/>
    </source>
</evidence>
<keyword evidence="1" id="KW-0732">Signal</keyword>
<name>A0ABR4HI32_9EURO</name>
<comment type="caution">
    <text evidence="2">The sequence shown here is derived from an EMBL/GenBank/DDBJ whole genome shotgun (WGS) entry which is preliminary data.</text>
</comment>
<dbReference type="PANTHER" id="PTHR35605">
    <property type="entry name" value="ECP2 EFFECTOR PROTEIN DOMAIN-CONTAINING PROTEIN-RELATED"/>
    <property type="match status" value="1"/>
</dbReference>
<evidence type="ECO:0000313" key="2">
    <source>
        <dbReference type="EMBL" id="KAL2815139.1"/>
    </source>
</evidence>
<feature type="signal peptide" evidence="1">
    <location>
        <begin position="1"/>
        <end position="18"/>
    </location>
</feature>
<reference evidence="2 3" key="1">
    <citation type="submission" date="2024-07" db="EMBL/GenBank/DDBJ databases">
        <title>Section-level genome sequencing and comparative genomics of Aspergillus sections Usti and Cavernicolus.</title>
        <authorList>
            <consortium name="Lawrence Berkeley National Laboratory"/>
            <person name="Nybo J.L."/>
            <person name="Vesth T.C."/>
            <person name="Theobald S."/>
            <person name="Frisvad J.C."/>
            <person name="Larsen T.O."/>
            <person name="Kjaerboelling I."/>
            <person name="Rothschild-Mancinelli K."/>
            <person name="Lyhne E.K."/>
            <person name="Kogle M.E."/>
            <person name="Barry K."/>
            <person name="Clum A."/>
            <person name="Na H."/>
            <person name="Ledsgaard L."/>
            <person name="Lin J."/>
            <person name="Lipzen A."/>
            <person name="Kuo A."/>
            <person name="Riley R."/>
            <person name="Mondo S."/>
            <person name="Labutti K."/>
            <person name="Haridas S."/>
            <person name="Pangalinan J."/>
            <person name="Salamov A.A."/>
            <person name="Simmons B.A."/>
            <person name="Magnuson J.K."/>
            <person name="Chen J."/>
            <person name="Drula E."/>
            <person name="Henrissat B."/>
            <person name="Wiebenga A."/>
            <person name="Lubbers R.J."/>
            <person name="Gomes A.C."/>
            <person name="Makela M.R."/>
            <person name="Stajich J."/>
            <person name="Grigoriev I.V."/>
            <person name="Mortensen U.H."/>
            <person name="De Vries R.P."/>
            <person name="Baker S.E."/>
            <person name="Andersen M.R."/>
        </authorList>
    </citation>
    <scope>NUCLEOTIDE SEQUENCE [LARGE SCALE GENOMIC DNA]</scope>
    <source>
        <strain evidence="2 3">CBS 588.65</strain>
    </source>
</reference>
<evidence type="ECO:0000256" key="1">
    <source>
        <dbReference type="SAM" id="SignalP"/>
    </source>
</evidence>
<organism evidence="2 3">
    <name type="scientific">Aspergillus granulosus</name>
    <dbReference type="NCBI Taxonomy" id="176169"/>
    <lineage>
        <taxon>Eukaryota</taxon>
        <taxon>Fungi</taxon>
        <taxon>Dikarya</taxon>
        <taxon>Ascomycota</taxon>
        <taxon>Pezizomycotina</taxon>
        <taxon>Eurotiomycetes</taxon>
        <taxon>Eurotiomycetidae</taxon>
        <taxon>Eurotiales</taxon>
        <taxon>Aspergillaceae</taxon>
        <taxon>Aspergillus</taxon>
        <taxon>Aspergillus subgen. Nidulantes</taxon>
    </lineage>
</organism>
<proteinExistence type="predicted"/>